<evidence type="ECO:0000313" key="3">
    <source>
        <dbReference type="Proteomes" id="UP001314169"/>
    </source>
</evidence>
<accession>A0ABP0ACX4</accession>
<proteinExistence type="predicted"/>
<protein>
    <submittedName>
        <fullName evidence="2">Uncharacterized protein</fullName>
    </submittedName>
</protein>
<feature type="region of interest" description="Disordered" evidence="1">
    <location>
        <begin position="54"/>
        <end position="74"/>
    </location>
</feature>
<organism evidence="2 3">
    <name type="scientific">Pipistrellus nathusii</name>
    <name type="common">Nathusius' pipistrelle</name>
    <dbReference type="NCBI Taxonomy" id="59473"/>
    <lineage>
        <taxon>Eukaryota</taxon>
        <taxon>Metazoa</taxon>
        <taxon>Chordata</taxon>
        <taxon>Craniata</taxon>
        <taxon>Vertebrata</taxon>
        <taxon>Euteleostomi</taxon>
        <taxon>Mammalia</taxon>
        <taxon>Eutheria</taxon>
        <taxon>Laurasiatheria</taxon>
        <taxon>Chiroptera</taxon>
        <taxon>Yangochiroptera</taxon>
        <taxon>Vespertilionidae</taxon>
        <taxon>Pipistrellus</taxon>
    </lineage>
</organism>
<evidence type="ECO:0000256" key="1">
    <source>
        <dbReference type="SAM" id="MobiDB-lite"/>
    </source>
</evidence>
<dbReference type="EMBL" id="OY882865">
    <property type="protein sequence ID" value="CAK6448366.1"/>
    <property type="molecule type" value="Genomic_DNA"/>
</dbReference>
<dbReference type="Proteomes" id="UP001314169">
    <property type="component" value="Chromosome 8"/>
</dbReference>
<name>A0ABP0ACX4_PIPNA</name>
<sequence length="143" mass="15514">MTGNCTPGSMPLTHPQTAHLLGGEGTMTRVLGFGNHLSTPILGAHPHRVRIKATSSAGTQRGHHGHPHTRPPALLQRVASPPRENVSSEQEGCMDSHVMVIAWNTQRNEQWKLRSVPNWFFLTPARGLVKLSDGSTSLSAKGF</sequence>
<keyword evidence="3" id="KW-1185">Reference proteome</keyword>
<evidence type="ECO:0000313" key="2">
    <source>
        <dbReference type="EMBL" id="CAK6448366.1"/>
    </source>
</evidence>
<reference evidence="2" key="1">
    <citation type="submission" date="2023-12" db="EMBL/GenBank/DDBJ databases">
        <authorList>
            <person name="Brown T."/>
        </authorList>
    </citation>
    <scope>NUCLEOTIDE SEQUENCE</scope>
</reference>
<gene>
    <name evidence="2" type="ORF">MPIPNATIZW_LOCUS16672</name>
</gene>